<keyword evidence="4" id="KW-0812">Transmembrane</keyword>
<keyword evidence="3" id="KW-1134">Transmembrane beta strand</keyword>
<comment type="similarity">
    <text evidence="2">Belongs to the OmpP1/FadL family.</text>
</comment>
<evidence type="ECO:0000256" key="5">
    <source>
        <dbReference type="ARBA" id="ARBA00022729"/>
    </source>
</evidence>
<dbReference type="RefSeq" id="WP_005023858.1">
    <property type="nucleotide sequence ID" value="NZ_CP027365.1"/>
</dbReference>
<organism evidence="9 10">
    <name type="scientific">Acinetobacter radioresistens</name>
    <dbReference type="NCBI Taxonomy" id="40216"/>
    <lineage>
        <taxon>Bacteria</taxon>
        <taxon>Pseudomonadati</taxon>
        <taxon>Pseudomonadota</taxon>
        <taxon>Gammaproteobacteria</taxon>
        <taxon>Moraxellales</taxon>
        <taxon>Moraxellaceae</taxon>
        <taxon>Acinetobacter</taxon>
    </lineage>
</organism>
<proteinExistence type="inferred from homology"/>
<evidence type="ECO:0000256" key="6">
    <source>
        <dbReference type="ARBA" id="ARBA00023136"/>
    </source>
</evidence>
<comment type="subcellular location">
    <subcellularLocation>
        <location evidence="1">Cell outer membrane</location>
        <topology evidence="1">Multi-pass membrane protein</topology>
    </subcellularLocation>
</comment>
<comment type="caution">
    <text evidence="9">The sequence shown here is derived from an EMBL/GenBank/DDBJ whole genome shotgun (WGS) entry which is preliminary data.</text>
</comment>
<dbReference type="EMBL" id="VFBM01000018">
    <property type="protein sequence ID" value="TNX86060.1"/>
    <property type="molecule type" value="Genomic_DNA"/>
</dbReference>
<dbReference type="Gene3D" id="2.40.160.60">
    <property type="entry name" value="Outer membrane protein transport protein (OMPP1/FadL/TodX)"/>
    <property type="match status" value="1"/>
</dbReference>
<gene>
    <name evidence="9" type="ORF">FHY67_14180</name>
</gene>
<dbReference type="GO" id="GO:0015483">
    <property type="term" value="F:long-chain fatty acid transporting porin activity"/>
    <property type="evidence" value="ECO:0007669"/>
    <property type="project" value="TreeGrafter"/>
</dbReference>
<evidence type="ECO:0000313" key="9">
    <source>
        <dbReference type="EMBL" id="TNX86060.1"/>
    </source>
</evidence>
<feature type="signal peptide" evidence="8">
    <location>
        <begin position="1"/>
        <end position="20"/>
    </location>
</feature>
<evidence type="ECO:0000256" key="3">
    <source>
        <dbReference type="ARBA" id="ARBA00022452"/>
    </source>
</evidence>
<dbReference type="Proteomes" id="UP000314285">
    <property type="component" value="Unassembled WGS sequence"/>
</dbReference>
<dbReference type="InterPro" id="IPR005017">
    <property type="entry name" value="OMPP1/FadL/TodX"/>
</dbReference>
<keyword evidence="5 8" id="KW-0732">Signal</keyword>
<dbReference type="PANTHER" id="PTHR35093">
    <property type="entry name" value="OUTER MEMBRANE PROTEIN NMB0088-RELATED"/>
    <property type="match status" value="1"/>
</dbReference>
<evidence type="ECO:0000256" key="1">
    <source>
        <dbReference type="ARBA" id="ARBA00004571"/>
    </source>
</evidence>
<dbReference type="GO" id="GO:0009279">
    <property type="term" value="C:cell outer membrane"/>
    <property type="evidence" value="ECO:0007669"/>
    <property type="project" value="UniProtKB-SubCell"/>
</dbReference>
<evidence type="ECO:0000313" key="10">
    <source>
        <dbReference type="Proteomes" id="UP000314285"/>
    </source>
</evidence>
<dbReference type="SUPFAM" id="SSF56935">
    <property type="entry name" value="Porins"/>
    <property type="match status" value="1"/>
</dbReference>
<protein>
    <submittedName>
        <fullName evidence="9">Long-chain fatty acid transporter</fullName>
    </submittedName>
</protein>
<dbReference type="PANTHER" id="PTHR35093:SF8">
    <property type="entry name" value="OUTER MEMBRANE PROTEIN NMB0088-RELATED"/>
    <property type="match status" value="1"/>
</dbReference>
<dbReference type="AlphaFoldDB" id="A0A8H2JYT5"/>
<sequence>MRKTVIATVIGTLFSPTLHAAAFDRTGQSISSFLQPGNYFEATLTVSDTTLKGQEAGTTNTDRMIDDIANTDYRPAAAFKLQLAPQFSFGLIYDQPFASDSEYSGNNSFTATPQDQVVLPGITTGSLAEATDGQIPEGQTLSQVNTQNLSWIMGYQPNKNWNIYAGPVYQTFKSDIQLRGATYSLYNGYNFQAEETGDWGWLAGFAYQIPEKAIRTSLTYRSAITHKINAIEEAPLIDMLSTRSGRDYVGNYLQQLVALGQISPEQQAAINSIVARLPSAGESGTTKFESPASLNFEFQTGLRPGTLLFGNVRWVNWDDFAFQPYRFGAISEIVGVLSTPSRPEGFNLVRYFHDQWSANLGIGQRFSSKWNGSASIGWDSGAGEYVSTGGPIKGYYNIGLGFQYSPVTSYFISGGMKYTWLGDAKGQVGAQAGSQYYVSEFKDNHSIGYGLKIGYRF</sequence>
<keyword evidence="6" id="KW-0472">Membrane</keyword>
<name>A0A8H2JYT5_ACIRA</name>
<feature type="chain" id="PRO_5034883423" evidence="8">
    <location>
        <begin position="21"/>
        <end position="457"/>
    </location>
</feature>
<evidence type="ECO:0000256" key="2">
    <source>
        <dbReference type="ARBA" id="ARBA00008163"/>
    </source>
</evidence>
<keyword evidence="7" id="KW-0998">Cell outer membrane</keyword>
<evidence type="ECO:0000256" key="4">
    <source>
        <dbReference type="ARBA" id="ARBA00022692"/>
    </source>
</evidence>
<reference evidence="9 10" key="1">
    <citation type="submission" date="2019-06" db="EMBL/GenBank/DDBJ databases">
        <title>Genome of Acinetobacter radioresistens APH1, a phenol degrading strain.</title>
        <authorList>
            <person name="Liu Y."/>
        </authorList>
    </citation>
    <scope>NUCLEOTIDE SEQUENCE [LARGE SCALE GENOMIC DNA]</scope>
    <source>
        <strain evidence="9 10">APH1</strain>
    </source>
</reference>
<evidence type="ECO:0000256" key="8">
    <source>
        <dbReference type="SAM" id="SignalP"/>
    </source>
</evidence>
<evidence type="ECO:0000256" key="7">
    <source>
        <dbReference type="ARBA" id="ARBA00023237"/>
    </source>
</evidence>
<accession>A0A8H2JYT5</accession>